<dbReference type="Proteomes" id="UP001162164">
    <property type="component" value="Unassembled WGS sequence"/>
</dbReference>
<feature type="non-terminal residue" evidence="1">
    <location>
        <position position="112"/>
    </location>
</feature>
<dbReference type="EMBL" id="JAPWTJ010000836">
    <property type="protein sequence ID" value="KAJ8975344.1"/>
    <property type="molecule type" value="Genomic_DNA"/>
</dbReference>
<sequence>MLATSQEIESCNFFQWADQVALPLKLMKMTEIMVVVEAAVEEEEEVVEEEVIVEGAVETGGEIIPVGKAKQQKQNLKMWHRITTKQEPKENVVYVERKVWGHYTDSLKWRTL</sequence>
<protein>
    <submittedName>
        <fullName evidence="1">Uncharacterized protein</fullName>
    </submittedName>
</protein>
<organism evidence="1 2">
    <name type="scientific">Molorchus minor</name>
    <dbReference type="NCBI Taxonomy" id="1323400"/>
    <lineage>
        <taxon>Eukaryota</taxon>
        <taxon>Metazoa</taxon>
        <taxon>Ecdysozoa</taxon>
        <taxon>Arthropoda</taxon>
        <taxon>Hexapoda</taxon>
        <taxon>Insecta</taxon>
        <taxon>Pterygota</taxon>
        <taxon>Neoptera</taxon>
        <taxon>Endopterygota</taxon>
        <taxon>Coleoptera</taxon>
        <taxon>Polyphaga</taxon>
        <taxon>Cucujiformia</taxon>
        <taxon>Chrysomeloidea</taxon>
        <taxon>Cerambycidae</taxon>
        <taxon>Lamiinae</taxon>
        <taxon>Monochamini</taxon>
        <taxon>Molorchus</taxon>
    </lineage>
</organism>
<comment type="caution">
    <text evidence="1">The sequence shown here is derived from an EMBL/GenBank/DDBJ whole genome shotgun (WGS) entry which is preliminary data.</text>
</comment>
<gene>
    <name evidence="1" type="ORF">NQ317_000272</name>
</gene>
<proteinExistence type="predicted"/>
<accession>A0ABQ9JBR9</accession>
<name>A0ABQ9JBR9_9CUCU</name>
<keyword evidence="2" id="KW-1185">Reference proteome</keyword>
<evidence type="ECO:0000313" key="1">
    <source>
        <dbReference type="EMBL" id="KAJ8975344.1"/>
    </source>
</evidence>
<reference evidence="1" key="1">
    <citation type="journal article" date="2023" name="Insect Mol. Biol.">
        <title>Genome sequencing provides insights into the evolution of gene families encoding plant cell wall-degrading enzymes in longhorned beetles.</title>
        <authorList>
            <person name="Shin N.R."/>
            <person name="Okamura Y."/>
            <person name="Kirsch R."/>
            <person name="Pauchet Y."/>
        </authorList>
    </citation>
    <scope>NUCLEOTIDE SEQUENCE</scope>
    <source>
        <strain evidence="1">MMC_N1</strain>
    </source>
</reference>
<evidence type="ECO:0000313" key="2">
    <source>
        <dbReference type="Proteomes" id="UP001162164"/>
    </source>
</evidence>